<dbReference type="PRINTS" id="PR01490">
    <property type="entry name" value="RTXTOXIND"/>
</dbReference>
<dbReference type="Gene3D" id="2.40.50.100">
    <property type="match status" value="1"/>
</dbReference>
<name>A0A1Y5SI00_9RHOB</name>
<dbReference type="InterPro" id="IPR050739">
    <property type="entry name" value="MFP"/>
</dbReference>
<evidence type="ECO:0000259" key="6">
    <source>
        <dbReference type="Pfam" id="PF25994"/>
    </source>
</evidence>
<comment type="subcellular location">
    <subcellularLocation>
        <location evidence="1">Membrane</location>
        <topology evidence="1">Single-pass membrane protein</topology>
    </subcellularLocation>
</comment>
<evidence type="ECO:0000313" key="9">
    <source>
        <dbReference type="Proteomes" id="UP000193900"/>
    </source>
</evidence>
<accession>A0A1Y5SI00</accession>
<keyword evidence="3 5" id="KW-1133">Transmembrane helix</keyword>
<dbReference type="RefSeq" id="WP_085878402.1">
    <property type="nucleotide sequence ID" value="NZ_FWFZ01000006.1"/>
</dbReference>
<dbReference type="Pfam" id="PF25994">
    <property type="entry name" value="HH_AprE"/>
    <property type="match status" value="1"/>
</dbReference>
<feature type="transmembrane region" description="Helical" evidence="5">
    <location>
        <begin position="17"/>
        <end position="35"/>
    </location>
</feature>
<organism evidence="8 9">
    <name type="scientific">Roseisalinus antarcticus</name>
    <dbReference type="NCBI Taxonomy" id="254357"/>
    <lineage>
        <taxon>Bacteria</taxon>
        <taxon>Pseudomonadati</taxon>
        <taxon>Pseudomonadota</taxon>
        <taxon>Alphaproteobacteria</taxon>
        <taxon>Rhodobacterales</taxon>
        <taxon>Roseobacteraceae</taxon>
        <taxon>Roseisalinus</taxon>
    </lineage>
</organism>
<evidence type="ECO:0000256" key="2">
    <source>
        <dbReference type="ARBA" id="ARBA00022692"/>
    </source>
</evidence>
<evidence type="ECO:0000256" key="5">
    <source>
        <dbReference type="SAM" id="Phobius"/>
    </source>
</evidence>
<keyword evidence="2 5" id="KW-0812">Transmembrane</keyword>
<dbReference type="Proteomes" id="UP000193900">
    <property type="component" value="Unassembled WGS sequence"/>
</dbReference>
<feature type="domain" description="AprE-like beta-barrel" evidence="7">
    <location>
        <begin position="276"/>
        <end position="367"/>
    </location>
</feature>
<dbReference type="Pfam" id="PF26002">
    <property type="entry name" value="Beta-barrel_AprE"/>
    <property type="match status" value="1"/>
</dbReference>
<gene>
    <name evidence="8" type="primary">prsE_1</name>
    <name evidence="8" type="ORF">ROA7023_01518</name>
</gene>
<keyword evidence="4 5" id="KW-0472">Membrane</keyword>
<evidence type="ECO:0000259" key="7">
    <source>
        <dbReference type="Pfam" id="PF26002"/>
    </source>
</evidence>
<dbReference type="GO" id="GO:0016020">
    <property type="term" value="C:membrane"/>
    <property type="evidence" value="ECO:0007669"/>
    <property type="project" value="UniProtKB-SubCell"/>
</dbReference>
<sequence length="389" mass="42788">MATVEAELEGRTRGASLIIWLVCAAVVTFLVWARYAPLDEIVRGPGEVVSAARPQIVQNLEGGILAELHVHEGDMVEAGQMLARLRGTQFSSRVDDLSDQITAADIRRLRLEAEIAGQFDFAVPEDYAERSPEIVASERALLNARQSDYVSRTDGARALVEETRRELDVLEDLYAREIAALFEVTDARKAHADAQNRLNEVVTAAELERASAYSDTLVELNALRQEQRAAEDRLSRTIITSPMAGIVNSVGVSTIGGVIQPGQEIFEIIPAGDMLSVVARVAPKDIANVVPGQQATIKLTAYDYTIYGALTGRVEVVSADTFRDERRPESEAHYRVTVAIDQSSFTERQAGVEMRPGMMATVELHTGSKTVLHYLTKPLYRSREALREP</sequence>
<reference evidence="8 9" key="1">
    <citation type="submission" date="2017-03" db="EMBL/GenBank/DDBJ databases">
        <authorList>
            <person name="Afonso C.L."/>
            <person name="Miller P.J."/>
            <person name="Scott M.A."/>
            <person name="Spackman E."/>
            <person name="Goraichik I."/>
            <person name="Dimitrov K.M."/>
            <person name="Suarez D.L."/>
            <person name="Swayne D.E."/>
        </authorList>
    </citation>
    <scope>NUCLEOTIDE SEQUENCE [LARGE SCALE GENOMIC DNA]</scope>
    <source>
        <strain evidence="8 9">CECT 7023</strain>
    </source>
</reference>
<dbReference type="AlphaFoldDB" id="A0A1Y5SI00"/>
<dbReference type="PANTHER" id="PTHR30386:SF26">
    <property type="entry name" value="TRANSPORT PROTEIN COMB"/>
    <property type="match status" value="1"/>
</dbReference>
<dbReference type="EMBL" id="FWFZ01000006">
    <property type="protein sequence ID" value="SLN39591.1"/>
    <property type="molecule type" value="Genomic_DNA"/>
</dbReference>
<dbReference type="PANTHER" id="PTHR30386">
    <property type="entry name" value="MEMBRANE FUSION SUBUNIT OF EMRAB-TOLC MULTIDRUG EFFLUX PUMP"/>
    <property type="match status" value="1"/>
</dbReference>
<dbReference type="InterPro" id="IPR058982">
    <property type="entry name" value="Beta-barrel_AprE"/>
</dbReference>
<proteinExistence type="predicted"/>
<evidence type="ECO:0000313" key="8">
    <source>
        <dbReference type="EMBL" id="SLN39591.1"/>
    </source>
</evidence>
<evidence type="ECO:0000256" key="1">
    <source>
        <dbReference type="ARBA" id="ARBA00004167"/>
    </source>
</evidence>
<protein>
    <submittedName>
        <fullName evidence="8">Type I secretion system membrane fusion protein PrsE</fullName>
    </submittedName>
</protein>
<evidence type="ECO:0000256" key="3">
    <source>
        <dbReference type="ARBA" id="ARBA00022989"/>
    </source>
</evidence>
<feature type="domain" description="AprE-like long alpha-helical hairpin" evidence="6">
    <location>
        <begin position="92"/>
        <end position="172"/>
    </location>
</feature>
<keyword evidence="9" id="KW-1185">Reference proteome</keyword>
<dbReference type="InterPro" id="IPR058781">
    <property type="entry name" value="HH_AprE-like"/>
</dbReference>
<dbReference type="OrthoDB" id="9810980at2"/>
<evidence type="ECO:0000256" key="4">
    <source>
        <dbReference type="ARBA" id="ARBA00023136"/>
    </source>
</evidence>
<dbReference type="Gene3D" id="2.40.30.170">
    <property type="match status" value="1"/>
</dbReference>